<feature type="compositionally biased region" description="Polar residues" evidence="1">
    <location>
        <begin position="54"/>
        <end position="63"/>
    </location>
</feature>
<proteinExistence type="predicted"/>
<dbReference type="EMBL" id="SHMR01000001">
    <property type="protein sequence ID" value="RZH69616.1"/>
    <property type="molecule type" value="Genomic_DNA"/>
</dbReference>
<feature type="region of interest" description="Disordered" evidence="1">
    <location>
        <begin position="1"/>
        <end position="63"/>
    </location>
</feature>
<dbReference type="AlphaFoldDB" id="A0A482Y741"/>
<dbReference type="OrthoDB" id="157634at2157"/>
<dbReference type="RefSeq" id="WP_007110970.1">
    <property type="nucleotide sequence ID" value="NZ_JNCS01000001.1"/>
</dbReference>
<sequence length="97" mass="10463">MTDDARLSEFATETDDEDPTRAARTDDDSSAAAEVSPADGAAIARTDETDDETASPSGETARSTYAWGEYTCNRCGESTDRVWRGDGSLVCPECKDW</sequence>
<dbReference type="Pfam" id="PF24458">
    <property type="entry name" value="DUF7573"/>
    <property type="match status" value="1"/>
</dbReference>
<evidence type="ECO:0000256" key="1">
    <source>
        <dbReference type="SAM" id="MobiDB-lite"/>
    </source>
</evidence>
<name>A0A482Y741_9EURY</name>
<evidence type="ECO:0000259" key="2">
    <source>
        <dbReference type="Pfam" id="PF24458"/>
    </source>
</evidence>
<evidence type="ECO:0000313" key="4">
    <source>
        <dbReference type="Proteomes" id="UP000292704"/>
    </source>
</evidence>
<dbReference type="Proteomes" id="UP000292704">
    <property type="component" value="Unassembled WGS sequence"/>
</dbReference>
<accession>A0A482Y741</accession>
<evidence type="ECO:0000313" key="3">
    <source>
        <dbReference type="EMBL" id="RZH69616.1"/>
    </source>
</evidence>
<gene>
    <name evidence="3" type="ORF">ELS17_09485</name>
</gene>
<reference evidence="3 4" key="1">
    <citation type="submission" date="2019-02" db="EMBL/GenBank/DDBJ databases">
        <title>Genome analysis provides insights into bioremediation potentialities and Haloocin production by Natrinema altunense strain 4.1R isolated from Chott Douz in Tunisian desert.</title>
        <authorList>
            <person name="Najjari A."/>
            <person name="Youssef N."/>
            <person name="Ben Dhia O."/>
            <person name="Ferjani R."/>
            <person name="El Hidri D."/>
            <person name="Ouzari H.I."/>
            <person name="Cherif A."/>
        </authorList>
    </citation>
    <scope>NUCLEOTIDE SEQUENCE [LARGE SCALE GENOMIC DNA]</scope>
    <source>
        <strain evidence="3 4">4.1R</strain>
    </source>
</reference>
<dbReference type="STRING" id="222984.GCA_000731985_00875"/>
<comment type="caution">
    <text evidence="3">The sequence shown here is derived from an EMBL/GenBank/DDBJ whole genome shotgun (WGS) entry which is preliminary data.</text>
</comment>
<protein>
    <recommendedName>
        <fullName evidence="2">DUF7573 domain-containing protein</fullName>
    </recommendedName>
</protein>
<feature type="domain" description="DUF7573" evidence="2">
    <location>
        <begin position="61"/>
        <end position="97"/>
    </location>
</feature>
<dbReference type="InterPro" id="IPR055995">
    <property type="entry name" value="DUF7573"/>
</dbReference>
<organism evidence="3 4">
    <name type="scientific">Natrinema altunense</name>
    <dbReference type="NCBI Taxonomy" id="222984"/>
    <lineage>
        <taxon>Archaea</taxon>
        <taxon>Methanobacteriati</taxon>
        <taxon>Methanobacteriota</taxon>
        <taxon>Stenosarchaea group</taxon>
        <taxon>Halobacteria</taxon>
        <taxon>Halobacteriales</taxon>
        <taxon>Natrialbaceae</taxon>
        <taxon>Natrinema</taxon>
    </lineage>
</organism>